<proteinExistence type="predicted"/>
<reference evidence="3 4" key="1">
    <citation type="submission" date="2014-11" db="EMBL/GenBank/DDBJ databases">
        <title>Genetic blueprint of the zoonotic pathogen Toxocara canis.</title>
        <authorList>
            <person name="Zhu X.-Q."/>
            <person name="Korhonen P.K."/>
            <person name="Cai H."/>
            <person name="Young N.D."/>
            <person name="Nejsum P."/>
            <person name="von Samson-Himmelstjerna G."/>
            <person name="Boag P.R."/>
            <person name="Tan P."/>
            <person name="Li Q."/>
            <person name="Min J."/>
            <person name="Yang Y."/>
            <person name="Wang X."/>
            <person name="Fang X."/>
            <person name="Hall R.S."/>
            <person name="Hofmann A."/>
            <person name="Sternberg P.W."/>
            <person name="Jex A.R."/>
            <person name="Gasser R.B."/>
        </authorList>
    </citation>
    <scope>NUCLEOTIDE SEQUENCE [LARGE SCALE GENOMIC DNA]</scope>
    <source>
        <strain evidence="3">PN_DK_2014</strain>
    </source>
</reference>
<dbReference type="Proteomes" id="UP000031036">
    <property type="component" value="Unassembled WGS sequence"/>
</dbReference>
<protein>
    <submittedName>
        <fullName evidence="3">Membralin</fullName>
    </submittedName>
</protein>
<keyword evidence="2" id="KW-1133">Transmembrane helix</keyword>
<accession>A0A0B2V9W9</accession>
<feature type="transmembrane region" description="Helical" evidence="2">
    <location>
        <begin position="78"/>
        <end position="101"/>
    </location>
</feature>
<sequence length="428" mass="48599">MDHGAGVPANGVQPGGPPRPAQNDALPAVVAVDTPQPPQQQQQQNNQFGAVRDRLFHAMLVRMALSYTRHVPRTARRLIEFSALLTAISLLGLMMYVHVMFGKADNTCLSHLVDTWPRDGVLRVEVINNLDKFNAYQERIAEEWQHRHAESNSSTPFDLKRILIEGPAALPKELRSKPKYPTKRRSDHWSSFLSPDETLFNLFLKPEWNNKKRLSVEEYRTEDGEPFDYDDEVLFEDGQSEATFEYVVEYSLHYGLLRLPHAYRLDHNIPFQLVRLDPEKDSCFGDWLSRGMMKYLIGYEDVLMASVKALAENETDKGLQPAKSQGRIIFDIDHVDGVVDRVHLPVDHDQLTGRAGKGSVCPGMEAIMSEVFNDTSTAFYVILLVWIADQYDAICCHSPISKRHWLSVVATSQLLLRMDVAELTARLS</sequence>
<keyword evidence="2" id="KW-0472">Membrane</keyword>
<evidence type="ECO:0000313" key="4">
    <source>
        <dbReference type="Proteomes" id="UP000031036"/>
    </source>
</evidence>
<name>A0A0B2V9W9_TOXCA</name>
<dbReference type="AlphaFoldDB" id="A0A0B2V9W9"/>
<dbReference type="GO" id="GO:0034976">
    <property type="term" value="P:response to endoplasmic reticulum stress"/>
    <property type="evidence" value="ECO:0007669"/>
    <property type="project" value="TreeGrafter"/>
</dbReference>
<keyword evidence="2" id="KW-0812">Transmembrane</keyword>
<organism evidence="3 4">
    <name type="scientific">Toxocara canis</name>
    <name type="common">Canine roundworm</name>
    <dbReference type="NCBI Taxonomy" id="6265"/>
    <lineage>
        <taxon>Eukaryota</taxon>
        <taxon>Metazoa</taxon>
        <taxon>Ecdysozoa</taxon>
        <taxon>Nematoda</taxon>
        <taxon>Chromadorea</taxon>
        <taxon>Rhabditida</taxon>
        <taxon>Spirurina</taxon>
        <taxon>Ascaridomorpha</taxon>
        <taxon>Ascaridoidea</taxon>
        <taxon>Toxocaridae</taxon>
        <taxon>Toxocara</taxon>
    </lineage>
</organism>
<dbReference type="Pfam" id="PF09746">
    <property type="entry name" value="Membralin"/>
    <property type="match status" value="2"/>
</dbReference>
<gene>
    <name evidence="3" type="primary">TMEM259</name>
    <name evidence="3" type="ORF">Tcan_16984</name>
</gene>
<evidence type="ECO:0000256" key="2">
    <source>
        <dbReference type="SAM" id="Phobius"/>
    </source>
</evidence>
<dbReference type="EMBL" id="JPKZ01002136">
    <property type="protein sequence ID" value="KHN78323.1"/>
    <property type="molecule type" value="Genomic_DNA"/>
</dbReference>
<keyword evidence="4" id="KW-1185">Reference proteome</keyword>
<evidence type="ECO:0000313" key="3">
    <source>
        <dbReference type="EMBL" id="KHN78323.1"/>
    </source>
</evidence>
<dbReference type="OMA" id="HINFTRI"/>
<dbReference type="GO" id="GO:1904294">
    <property type="term" value="P:positive regulation of ERAD pathway"/>
    <property type="evidence" value="ECO:0007669"/>
    <property type="project" value="TreeGrafter"/>
</dbReference>
<dbReference type="OrthoDB" id="6779347at2759"/>
<dbReference type="GO" id="GO:0005783">
    <property type="term" value="C:endoplasmic reticulum"/>
    <property type="evidence" value="ECO:0007669"/>
    <property type="project" value="TreeGrafter"/>
</dbReference>
<comment type="caution">
    <text evidence="3">The sequence shown here is derived from an EMBL/GenBank/DDBJ whole genome shotgun (WGS) entry which is preliminary data.</text>
</comment>
<dbReference type="PANTHER" id="PTHR21650">
    <property type="entry name" value="MEMBRALIN/KINETOCHORE PROTEIN NUF2"/>
    <property type="match status" value="1"/>
</dbReference>
<feature type="region of interest" description="Disordered" evidence="1">
    <location>
        <begin position="1"/>
        <end position="25"/>
    </location>
</feature>
<dbReference type="InterPro" id="IPR019144">
    <property type="entry name" value="Membralin"/>
</dbReference>
<evidence type="ECO:0000256" key="1">
    <source>
        <dbReference type="SAM" id="MobiDB-lite"/>
    </source>
</evidence>
<dbReference type="STRING" id="6265.A0A0B2V9W9"/>
<dbReference type="PANTHER" id="PTHR21650:SF4">
    <property type="entry name" value="MEMBRALIN"/>
    <property type="match status" value="1"/>
</dbReference>